<evidence type="ECO:0000313" key="1">
    <source>
        <dbReference type="EMBL" id="GGX58590.1"/>
    </source>
</evidence>
<proteinExistence type="predicted"/>
<dbReference type="InterPro" id="IPR040807">
    <property type="entry name" value="DUF5522"/>
</dbReference>
<accession>A0A918KDL2</accession>
<dbReference type="EMBL" id="BMXR01000006">
    <property type="protein sequence ID" value="GGX58590.1"/>
    <property type="molecule type" value="Genomic_DNA"/>
</dbReference>
<dbReference type="AlphaFoldDB" id="A0A918KDL2"/>
<dbReference type="Proteomes" id="UP000626148">
    <property type="component" value="Unassembled WGS sequence"/>
</dbReference>
<reference evidence="1" key="2">
    <citation type="submission" date="2020-09" db="EMBL/GenBank/DDBJ databases">
        <authorList>
            <person name="Sun Q."/>
            <person name="Kim S."/>
        </authorList>
    </citation>
    <scope>NUCLEOTIDE SEQUENCE</scope>
    <source>
        <strain evidence="1">KCTC 22169</strain>
    </source>
</reference>
<dbReference type="PANTHER" id="PTHR21037:SF2">
    <property type="entry name" value="SIMILAR TO NOVEL PROTEIN"/>
    <property type="match status" value="1"/>
</dbReference>
<reference evidence="1" key="1">
    <citation type="journal article" date="2014" name="Int. J. Syst. Evol. Microbiol.">
        <title>Complete genome sequence of Corynebacterium casei LMG S-19264T (=DSM 44701T), isolated from a smear-ripened cheese.</title>
        <authorList>
            <consortium name="US DOE Joint Genome Institute (JGI-PGF)"/>
            <person name="Walter F."/>
            <person name="Albersmeier A."/>
            <person name="Kalinowski J."/>
            <person name="Ruckert C."/>
        </authorList>
    </citation>
    <scope>NUCLEOTIDE SEQUENCE</scope>
    <source>
        <strain evidence="1">KCTC 22169</strain>
    </source>
</reference>
<comment type="caution">
    <text evidence="1">The sequence shown here is derived from an EMBL/GenBank/DDBJ whole genome shotgun (WGS) entry which is preliminary data.</text>
</comment>
<protein>
    <recommendedName>
        <fullName evidence="3">Cysteine-rich CWC</fullName>
    </recommendedName>
</protein>
<dbReference type="PANTHER" id="PTHR21037">
    <property type="entry name" value="39S RIBOSOMAL PROTEIN L14, MITOCHONDRIAL"/>
    <property type="match status" value="1"/>
</dbReference>
<organism evidence="1 2">
    <name type="scientific">Saccharospirillum salsuginis</name>
    <dbReference type="NCBI Taxonomy" id="418750"/>
    <lineage>
        <taxon>Bacteria</taxon>
        <taxon>Pseudomonadati</taxon>
        <taxon>Pseudomonadota</taxon>
        <taxon>Gammaproteobacteria</taxon>
        <taxon>Oceanospirillales</taxon>
        <taxon>Saccharospirillaceae</taxon>
        <taxon>Saccharospirillum</taxon>
    </lineage>
</organism>
<keyword evidence="2" id="KW-1185">Reference proteome</keyword>
<evidence type="ECO:0000313" key="2">
    <source>
        <dbReference type="Proteomes" id="UP000626148"/>
    </source>
</evidence>
<gene>
    <name evidence="1" type="ORF">GCM10007392_28130</name>
</gene>
<dbReference type="RefSeq" id="WP_189609696.1">
    <property type="nucleotide sequence ID" value="NZ_BMXR01000006.1"/>
</dbReference>
<evidence type="ECO:0008006" key="3">
    <source>
        <dbReference type="Google" id="ProtNLM"/>
    </source>
</evidence>
<name>A0A918KDL2_9GAMM</name>
<sequence>MTDKTCSECRTVFDCAAGGSTGCWCNDFPPVMAPDPSLSCVCPSCLAKTLRQRIRETCDTLDRTACLALARPYRDRKPLIEHLDYYLEDGNWVFTEWFHWKRGQCCGNACRHCPYSHEAVPES</sequence>
<dbReference type="Pfam" id="PF17653">
    <property type="entry name" value="DUF5522"/>
    <property type="match status" value="1"/>
</dbReference>